<organism evidence="2 3">
    <name type="scientific">Leeia speluncae</name>
    <dbReference type="NCBI Taxonomy" id="2884804"/>
    <lineage>
        <taxon>Bacteria</taxon>
        <taxon>Pseudomonadati</taxon>
        <taxon>Pseudomonadota</taxon>
        <taxon>Betaproteobacteria</taxon>
        <taxon>Neisseriales</taxon>
        <taxon>Leeiaceae</taxon>
        <taxon>Leeia</taxon>
    </lineage>
</organism>
<evidence type="ECO:0000256" key="1">
    <source>
        <dbReference type="SAM" id="Phobius"/>
    </source>
</evidence>
<evidence type="ECO:0000313" key="2">
    <source>
        <dbReference type="EMBL" id="MCB6182688.1"/>
    </source>
</evidence>
<comment type="caution">
    <text evidence="2">The sequence shown here is derived from an EMBL/GenBank/DDBJ whole genome shotgun (WGS) entry which is preliminary data.</text>
</comment>
<accession>A0ABS8D502</accession>
<proteinExistence type="predicted"/>
<dbReference type="RefSeq" id="WP_227178678.1">
    <property type="nucleotide sequence ID" value="NZ_JAJBZT010000002.1"/>
</dbReference>
<keyword evidence="1" id="KW-0812">Transmembrane</keyword>
<protein>
    <submittedName>
        <fullName evidence="2">Uncharacterized protein</fullName>
    </submittedName>
</protein>
<keyword evidence="3" id="KW-1185">Reference proteome</keyword>
<name>A0ABS8D502_9NEIS</name>
<feature type="transmembrane region" description="Helical" evidence="1">
    <location>
        <begin position="12"/>
        <end position="29"/>
    </location>
</feature>
<dbReference type="Proteomes" id="UP001165395">
    <property type="component" value="Unassembled WGS sequence"/>
</dbReference>
<keyword evidence="1" id="KW-1133">Transmembrane helix</keyword>
<sequence length="95" mass="11128">MGGDEMDGTYLLAIIFAALLLTVCVRWVLNRRSSKRFFNHIQLQIEKAVTIQARELGKTTNLGYWEHMASLEQHQLEDDKIAELQKQLRSRRKQK</sequence>
<reference evidence="2" key="1">
    <citation type="submission" date="2021-10" db="EMBL/GenBank/DDBJ databases">
        <title>The complete genome sequence of Leeia sp. TBRC 13508.</title>
        <authorList>
            <person name="Charoenyingcharoen P."/>
            <person name="Yukphan P."/>
        </authorList>
    </citation>
    <scope>NUCLEOTIDE SEQUENCE</scope>
    <source>
        <strain evidence="2">TBRC 13508</strain>
    </source>
</reference>
<dbReference type="EMBL" id="JAJBZT010000002">
    <property type="protein sequence ID" value="MCB6182688.1"/>
    <property type="molecule type" value="Genomic_DNA"/>
</dbReference>
<evidence type="ECO:0000313" key="3">
    <source>
        <dbReference type="Proteomes" id="UP001165395"/>
    </source>
</evidence>
<gene>
    <name evidence="2" type="ORF">LIN78_03860</name>
</gene>
<keyword evidence="1" id="KW-0472">Membrane</keyword>